<feature type="binding site" evidence="3">
    <location>
        <position position="203"/>
    </location>
    <ligand>
        <name>a divalent metal cation</name>
        <dbReference type="ChEBI" id="CHEBI:60240"/>
    </ligand>
</feature>
<feature type="active site" description="Proton donor/acceptor" evidence="2">
    <location>
        <position position="203"/>
    </location>
</feature>
<comment type="caution">
    <text evidence="5">The sequence shown here is derived from an EMBL/GenBank/DDBJ whole genome shotgun (WGS) entry which is preliminary data.</text>
</comment>
<name>A0A228HTE2_9BURK</name>
<dbReference type="InterPro" id="IPR011042">
    <property type="entry name" value="6-blade_b-propeller_TolB-like"/>
</dbReference>
<protein>
    <submittedName>
        <fullName evidence="5">Gluconolaconase</fullName>
    </submittedName>
</protein>
<dbReference type="Gene3D" id="2.120.10.30">
    <property type="entry name" value="TolB, C-terminal domain"/>
    <property type="match status" value="1"/>
</dbReference>
<dbReference type="EMBL" id="NKFA01000035">
    <property type="protein sequence ID" value="OXI33436.1"/>
    <property type="molecule type" value="Genomic_DNA"/>
</dbReference>
<evidence type="ECO:0000256" key="2">
    <source>
        <dbReference type="PIRSR" id="PIRSR605511-1"/>
    </source>
</evidence>
<dbReference type="SUPFAM" id="SSF63829">
    <property type="entry name" value="Calcium-dependent phosphotriesterase"/>
    <property type="match status" value="1"/>
</dbReference>
<dbReference type="PANTHER" id="PTHR10907:SF47">
    <property type="entry name" value="REGUCALCIN"/>
    <property type="match status" value="1"/>
</dbReference>
<comment type="similarity">
    <text evidence="1">Belongs to the SMP-30/CGR1 family.</text>
</comment>
<keyword evidence="3" id="KW-0479">Metal-binding</keyword>
<dbReference type="InterPro" id="IPR013658">
    <property type="entry name" value="SGL"/>
</dbReference>
<feature type="binding site" evidence="3">
    <location>
        <position position="23"/>
    </location>
    <ligand>
        <name>a divalent metal cation</name>
        <dbReference type="ChEBI" id="CHEBI:60240"/>
    </ligand>
</feature>
<dbReference type="Pfam" id="PF08450">
    <property type="entry name" value="SGL"/>
    <property type="match status" value="1"/>
</dbReference>
<accession>A0A228HTE2</accession>
<feature type="binding site" evidence="3">
    <location>
        <position position="153"/>
    </location>
    <ligand>
        <name>a divalent metal cation</name>
        <dbReference type="ChEBI" id="CHEBI:60240"/>
    </ligand>
</feature>
<dbReference type="Proteomes" id="UP000214600">
    <property type="component" value="Unassembled WGS sequence"/>
</dbReference>
<dbReference type="OrthoDB" id="9775406at2"/>
<evidence type="ECO:0000256" key="1">
    <source>
        <dbReference type="ARBA" id="ARBA00008853"/>
    </source>
</evidence>
<dbReference type="GO" id="GO:0019853">
    <property type="term" value="P:L-ascorbic acid biosynthetic process"/>
    <property type="evidence" value="ECO:0007669"/>
    <property type="project" value="TreeGrafter"/>
</dbReference>
<evidence type="ECO:0000256" key="3">
    <source>
        <dbReference type="PIRSR" id="PIRSR605511-2"/>
    </source>
</evidence>
<reference evidence="6" key="1">
    <citation type="submission" date="2017-06" db="EMBL/GenBank/DDBJ databases">
        <authorList>
            <person name="LiPuma J."/>
            <person name="Spilker T."/>
        </authorList>
    </citation>
    <scope>NUCLEOTIDE SEQUENCE [LARGE SCALE GENOMIC DNA]</scope>
    <source>
        <strain evidence="6">AU17325</strain>
    </source>
</reference>
<feature type="domain" description="SMP-30/Gluconolactonase/LRE-like region" evidence="4">
    <location>
        <begin position="21"/>
        <end position="262"/>
    </location>
</feature>
<evidence type="ECO:0000313" key="6">
    <source>
        <dbReference type="Proteomes" id="UP000214600"/>
    </source>
</evidence>
<reference evidence="5 6" key="2">
    <citation type="submission" date="2017-08" db="EMBL/GenBank/DDBJ databases">
        <title>WGS of novel Burkholderia cepaca complex species.</title>
        <authorList>
            <person name="Lipuma J."/>
            <person name="Spilker T."/>
        </authorList>
    </citation>
    <scope>NUCLEOTIDE SEQUENCE [LARGE SCALE GENOMIC DNA]</scope>
    <source>
        <strain evidence="5 6">AU17325</strain>
    </source>
</reference>
<evidence type="ECO:0000259" key="4">
    <source>
        <dbReference type="Pfam" id="PF08450"/>
    </source>
</evidence>
<dbReference type="AlphaFoldDB" id="A0A228HTE2"/>
<feature type="binding site" evidence="3">
    <location>
        <position position="126"/>
    </location>
    <ligand>
        <name>substrate</name>
    </ligand>
</feature>
<dbReference type="PRINTS" id="PR01790">
    <property type="entry name" value="SMP30FAMILY"/>
</dbReference>
<dbReference type="GO" id="GO:0005509">
    <property type="term" value="F:calcium ion binding"/>
    <property type="evidence" value="ECO:0007669"/>
    <property type="project" value="TreeGrafter"/>
</dbReference>
<feature type="binding site" evidence="3">
    <location>
        <position position="108"/>
    </location>
    <ligand>
        <name>substrate</name>
    </ligand>
</feature>
<keyword evidence="3" id="KW-0862">Zinc</keyword>
<gene>
    <name evidence="5" type="ORF">CFB84_39060</name>
</gene>
<sequence>MHNNRISMTTVKLVQGANAILGEGPLWCERSASLYWIDIKRTALYRYTPGHGQTGFWLLPELAGCVAGVDDGRLLVALKSGLHLFDPAHGTLERLADAAHARPSLRYNDGAVDARGRFWVGTMADDGDGPGDLHCFEHARASRVAVAGFACANGMGWSPDGTTMYVTDSGRRTIFAYDFDVDAGCLSNARPFATFGDARGVPDGLAVDAEGGVWSAIWDGWRLHRYAPDGALDQVVEMPVQRPTSVAFGGADRATLFVTSASVNVSADGLLRGPLAGSLFETRPGVAGLEQHCVARAWLGDAVAAVPR</sequence>
<evidence type="ECO:0000313" key="5">
    <source>
        <dbReference type="EMBL" id="OXI33436.1"/>
    </source>
</evidence>
<feature type="binding site" evidence="3">
    <location>
        <position position="106"/>
    </location>
    <ligand>
        <name>substrate</name>
    </ligand>
</feature>
<dbReference type="PANTHER" id="PTHR10907">
    <property type="entry name" value="REGUCALCIN"/>
    <property type="match status" value="1"/>
</dbReference>
<dbReference type="InterPro" id="IPR005511">
    <property type="entry name" value="SMP-30"/>
</dbReference>
<proteinExistence type="inferred from homology"/>
<dbReference type="GO" id="GO:0004341">
    <property type="term" value="F:gluconolactonase activity"/>
    <property type="evidence" value="ECO:0007669"/>
    <property type="project" value="TreeGrafter"/>
</dbReference>
<organism evidence="5 6">
    <name type="scientific">Burkholderia aenigmatica</name>
    <dbReference type="NCBI Taxonomy" id="2015348"/>
    <lineage>
        <taxon>Bacteria</taxon>
        <taxon>Pseudomonadati</taxon>
        <taxon>Pseudomonadota</taxon>
        <taxon>Betaproteobacteria</taxon>
        <taxon>Burkholderiales</taxon>
        <taxon>Burkholderiaceae</taxon>
        <taxon>Burkholderia</taxon>
        <taxon>Burkholderia cepacia complex</taxon>
    </lineage>
</organism>
<comment type="cofactor">
    <cofactor evidence="3">
        <name>Zn(2+)</name>
        <dbReference type="ChEBI" id="CHEBI:29105"/>
    </cofactor>
    <text evidence="3">Binds 1 divalent metal cation per subunit.</text>
</comment>